<protein>
    <submittedName>
        <fullName evidence="3">ABC transporter</fullName>
        <ecNumber evidence="3">3.6.3.-</ecNumber>
    </submittedName>
</protein>
<dbReference type="InterPro" id="IPR027417">
    <property type="entry name" value="P-loop_NTPase"/>
</dbReference>
<keyword evidence="1" id="KW-0813">Transport</keyword>
<dbReference type="GO" id="GO:0016887">
    <property type="term" value="F:ATP hydrolysis activity"/>
    <property type="evidence" value="ECO:0007669"/>
    <property type="project" value="InterPro"/>
</dbReference>
<comment type="caution">
    <text evidence="3">The sequence shown here is derived from an EMBL/GenBank/DDBJ whole genome shotgun (WGS) entry which is preliminary data.</text>
</comment>
<keyword evidence="3" id="KW-0378">Hydrolase</keyword>
<feature type="domain" description="ABC transporter" evidence="2">
    <location>
        <begin position="21"/>
        <end position="89"/>
    </location>
</feature>
<dbReference type="AlphaFoldDB" id="A0A3S3QCH0"/>
<evidence type="ECO:0000313" key="4">
    <source>
        <dbReference type="Proteomes" id="UP000287853"/>
    </source>
</evidence>
<name>A0A3S3QCH0_9BACT</name>
<organism evidence="3 4">
    <name type="scientific">Candidatus Electrothrix aarhusensis</name>
    <dbReference type="NCBI Taxonomy" id="1859131"/>
    <lineage>
        <taxon>Bacteria</taxon>
        <taxon>Pseudomonadati</taxon>
        <taxon>Thermodesulfobacteriota</taxon>
        <taxon>Desulfobulbia</taxon>
        <taxon>Desulfobulbales</taxon>
        <taxon>Desulfobulbaceae</taxon>
        <taxon>Candidatus Electrothrix</taxon>
    </lineage>
</organism>
<gene>
    <name evidence="3" type="ORF">H206_02955</name>
</gene>
<evidence type="ECO:0000259" key="2">
    <source>
        <dbReference type="Pfam" id="PF00005"/>
    </source>
</evidence>
<dbReference type="Pfam" id="PF00005">
    <property type="entry name" value="ABC_tran"/>
    <property type="match status" value="1"/>
</dbReference>
<evidence type="ECO:0000256" key="1">
    <source>
        <dbReference type="ARBA" id="ARBA00022448"/>
    </source>
</evidence>
<dbReference type="SUPFAM" id="SSF52540">
    <property type="entry name" value="P-loop containing nucleoside triphosphate hydrolases"/>
    <property type="match status" value="1"/>
</dbReference>
<dbReference type="InterPro" id="IPR050153">
    <property type="entry name" value="Metal_Ion_Import_ABC"/>
</dbReference>
<reference evidence="3 4" key="1">
    <citation type="submission" date="2017-01" db="EMBL/GenBank/DDBJ databases">
        <title>The cable genome- insights into the physiology and evolution of filamentous bacteria capable of sulfide oxidation via long distance electron transfer.</title>
        <authorList>
            <person name="Schreiber L."/>
            <person name="Bjerg J.T."/>
            <person name="Boggild A."/>
            <person name="Van De Vossenberg J."/>
            <person name="Meysman F."/>
            <person name="Nielsen L.P."/>
            <person name="Schramm A."/>
            <person name="Kjeldsen K.U."/>
        </authorList>
    </citation>
    <scope>NUCLEOTIDE SEQUENCE [LARGE SCALE GENOMIC DNA]</scope>
    <source>
        <strain evidence="3">MCF</strain>
    </source>
</reference>
<accession>A0A3S3QCH0</accession>
<dbReference type="InterPro" id="IPR003439">
    <property type="entry name" value="ABC_transporter-like_ATP-bd"/>
</dbReference>
<dbReference type="EC" id="3.6.3.-" evidence="3"/>
<proteinExistence type="predicted"/>
<keyword evidence="4" id="KW-1185">Reference proteome</keyword>
<dbReference type="Proteomes" id="UP000287853">
    <property type="component" value="Unassembled WGS sequence"/>
</dbReference>
<dbReference type="Gene3D" id="3.40.50.300">
    <property type="entry name" value="P-loop containing nucleotide triphosphate hydrolases"/>
    <property type="match status" value="1"/>
</dbReference>
<evidence type="ECO:0000313" key="3">
    <source>
        <dbReference type="EMBL" id="RWX43845.1"/>
    </source>
</evidence>
<sequence>MRNAAVQIRDLCYSYDDIPVLTDVHLDIFPGDTASIVGPNGGGKTTLIKVILGLANPDKGTVLVYGNAPVQERTRIGYVPQFARYDPNFPISVLEVVCMGRIGNSLSGHYTRHDKDVALELYMPLI</sequence>
<dbReference type="EMBL" id="MTKO01000108">
    <property type="protein sequence ID" value="RWX43845.1"/>
    <property type="molecule type" value="Genomic_DNA"/>
</dbReference>
<dbReference type="PANTHER" id="PTHR42734">
    <property type="entry name" value="METAL TRANSPORT SYSTEM ATP-BINDING PROTEIN TM_0124-RELATED"/>
    <property type="match status" value="1"/>
</dbReference>
<dbReference type="GO" id="GO:0005524">
    <property type="term" value="F:ATP binding"/>
    <property type="evidence" value="ECO:0007669"/>
    <property type="project" value="InterPro"/>
</dbReference>